<proteinExistence type="predicted"/>
<comment type="caution">
    <text evidence="1">The sequence shown here is derived from an EMBL/GenBank/DDBJ whole genome shotgun (WGS) entry which is preliminary data.</text>
</comment>
<protein>
    <submittedName>
        <fullName evidence="1">Uncharacterized protein</fullName>
    </submittedName>
</protein>
<accession>A0A8T1UQ13</accession>
<dbReference type="EMBL" id="JAENGZ010000151">
    <property type="protein sequence ID" value="KAG6967199.1"/>
    <property type="molecule type" value="Genomic_DNA"/>
</dbReference>
<reference evidence="1" key="1">
    <citation type="submission" date="2021-01" db="EMBL/GenBank/DDBJ databases">
        <title>Phytophthora aleatoria, a newly-described species from Pinus radiata is distinct from Phytophthora cactorum isolates based on comparative genomics.</title>
        <authorList>
            <person name="Mcdougal R."/>
            <person name="Panda P."/>
            <person name="Williams N."/>
            <person name="Studholme D.J."/>
        </authorList>
    </citation>
    <scope>NUCLEOTIDE SEQUENCE</scope>
    <source>
        <strain evidence="1">NZFS 3830</strain>
    </source>
</reference>
<evidence type="ECO:0000313" key="2">
    <source>
        <dbReference type="Proteomes" id="UP000688947"/>
    </source>
</evidence>
<dbReference type="Proteomes" id="UP000688947">
    <property type="component" value="Unassembled WGS sequence"/>
</dbReference>
<gene>
    <name evidence="1" type="ORF">JG687_00004418</name>
</gene>
<dbReference type="VEuPathDB" id="FungiDB:PC110_g21281"/>
<dbReference type="OrthoDB" id="125056at2759"/>
<sequence>MAFYIRLIWEFQGVVEKRIKAVPNDKGVTALALYPVSTTYMRAHIKITGTTLAGIYSRIKERVKEFRWEVSGVMISAKSFQENRWAAEFVMVIPVEENCEHASHLFANQTTTDGYGAFILLFRPKMEDVNQEVFGESKKIFARMWNDTIGDEDVDHVQGQKPGTREYRHLGGLNRFWGMYFWRHIDFLLQFCADRPFLKWKFFRKRMARVTVDEIAKRIVPAVCKKTCVAYGD</sequence>
<dbReference type="AlphaFoldDB" id="A0A8T1UQ13"/>
<evidence type="ECO:0000313" key="1">
    <source>
        <dbReference type="EMBL" id="KAG6967199.1"/>
    </source>
</evidence>
<organism evidence="1 2">
    <name type="scientific">Phytophthora cactorum</name>
    <dbReference type="NCBI Taxonomy" id="29920"/>
    <lineage>
        <taxon>Eukaryota</taxon>
        <taxon>Sar</taxon>
        <taxon>Stramenopiles</taxon>
        <taxon>Oomycota</taxon>
        <taxon>Peronosporomycetes</taxon>
        <taxon>Peronosporales</taxon>
        <taxon>Peronosporaceae</taxon>
        <taxon>Phytophthora</taxon>
    </lineage>
</organism>
<name>A0A8T1UQ13_9STRA</name>